<evidence type="ECO:0000313" key="1">
    <source>
        <dbReference type="EMBL" id="VDO52054.1"/>
    </source>
</evidence>
<name>A0A0R3RAG8_9BILA</name>
<organism evidence="3">
    <name type="scientific">Brugia timori</name>
    <dbReference type="NCBI Taxonomy" id="42155"/>
    <lineage>
        <taxon>Eukaryota</taxon>
        <taxon>Metazoa</taxon>
        <taxon>Ecdysozoa</taxon>
        <taxon>Nematoda</taxon>
        <taxon>Chromadorea</taxon>
        <taxon>Rhabditida</taxon>
        <taxon>Spirurina</taxon>
        <taxon>Spiruromorpha</taxon>
        <taxon>Filarioidea</taxon>
        <taxon>Onchocercidae</taxon>
        <taxon>Brugia</taxon>
    </lineage>
</organism>
<sequence>MTIIVNVQILIIIFGKKLLQCVAFFMDLYSLSFVQQY</sequence>
<evidence type="ECO:0000313" key="3">
    <source>
        <dbReference type="WBParaSite" id="BTMF_0001703101-mRNA-1"/>
    </source>
</evidence>
<gene>
    <name evidence="1" type="ORF">BTMF_LOCUS15004</name>
</gene>
<evidence type="ECO:0000313" key="2">
    <source>
        <dbReference type="Proteomes" id="UP000280834"/>
    </source>
</evidence>
<protein>
    <submittedName>
        <fullName evidence="1 3">Uncharacterized protein</fullName>
    </submittedName>
</protein>
<reference evidence="1 2" key="2">
    <citation type="submission" date="2018-11" db="EMBL/GenBank/DDBJ databases">
        <authorList>
            <consortium name="Pathogen Informatics"/>
        </authorList>
    </citation>
    <scope>NUCLEOTIDE SEQUENCE [LARGE SCALE GENOMIC DNA]</scope>
</reference>
<dbReference type="WBParaSite" id="BTMF_0001703101-mRNA-1">
    <property type="protein sequence ID" value="BTMF_0001703101-mRNA-1"/>
    <property type="gene ID" value="BTMF_0001703101"/>
</dbReference>
<keyword evidence="2" id="KW-1185">Reference proteome</keyword>
<dbReference type="AlphaFoldDB" id="A0A0R3RAG8"/>
<dbReference type="Proteomes" id="UP000280834">
    <property type="component" value="Unassembled WGS sequence"/>
</dbReference>
<dbReference type="EMBL" id="UZAG01021924">
    <property type="protein sequence ID" value="VDO52054.1"/>
    <property type="molecule type" value="Genomic_DNA"/>
</dbReference>
<accession>A0A0R3RAG8</accession>
<proteinExistence type="predicted"/>
<reference evidence="3" key="1">
    <citation type="submission" date="2017-02" db="UniProtKB">
        <authorList>
            <consortium name="WormBaseParasite"/>
        </authorList>
    </citation>
    <scope>IDENTIFICATION</scope>
</reference>